<dbReference type="InterPro" id="IPR016135">
    <property type="entry name" value="UBQ-conjugating_enzyme/RWD"/>
</dbReference>
<dbReference type="SUPFAM" id="SSF54495">
    <property type="entry name" value="UBC-like"/>
    <property type="match status" value="1"/>
</dbReference>
<evidence type="ECO:0000256" key="3">
    <source>
        <dbReference type="PROSITE-ProRule" id="PRU10133"/>
    </source>
</evidence>
<keyword evidence="1" id="KW-0808">Transferase</keyword>
<dbReference type="GO" id="GO:0005524">
    <property type="term" value="F:ATP binding"/>
    <property type="evidence" value="ECO:0007669"/>
    <property type="project" value="UniProtKB-UniRule"/>
</dbReference>
<dbReference type="Gene3D" id="3.10.110.10">
    <property type="entry name" value="Ubiquitin Conjugating Enzyme"/>
    <property type="match status" value="1"/>
</dbReference>
<dbReference type="PANTHER" id="PTHR24068">
    <property type="entry name" value="UBIQUITIN-CONJUGATING ENZYME E2"/>
    <property type="match status" value="1"/>
</dbReference>
<dbReference type="RefSeq" id="XP_027193909.1">
    <property type="nucleotide sequence ID" value="XM_027338108.1"/>
</dbReference>
<dbReference type="OMA" id="QYNATAR"/>
<keyword evidence="4" id="KW-0547">Nucleotide-binding</keyword>
<protein>
    <submittedName>
        <fullName evidence="7">Ubiquitin-conjugating enzyme E2 13-like</fullName>
    </submittedName>
</protein>
<dbReference type="GO" id="GO:0016740">
    <property type="term" value="F:transferase activity"/>
    <property type="evidence" value="ECO:0007669"/>
    <property type="project" value="UniProtKB-KW"/>
</dbReference>
<evidence type="ECO:0000256" key="1">
    <source>
        <dbReference type="ARBA" id="ARBA00022679"/>
    </source>
</evidence>
<evidence type="ECO:0000256" key="4">
    <source>
        <dbReference type="RuleBase" id="RU362109"/>
    </source>
</evidence>
<dbReference type="OrthoDB" id="7851174at2759"/>
<dbReference type="AlphaFoldDB" id="A0A6P6XPW3"/>
<dbReference type="InterPro" id="IPR000608">
    <property type="entry name" value="UBC"/>
</dbReference>
<dbReference type="SMART" id="SM00212">
    <property type="entry name" value="UBCc"/>
    <property type="match status" value="1"/>
</dbReference>
<evidence type="ECO:0000313" key="6">
    <source>
        <dbReference type="Proteomes" id="UP000515146"/>
    </source>
</evidence>
<dbReference type="InParanoid" id="A0A6P6XPW3"/>
<reference evidence="7" key="1">
    <citation type="submission" date="2025-08" db="UniProtKB">
        <authorList>
            <consortium name="RefSeq"/>
        </authorList>
    </citation>
    <scope>IDENTIFICATION</scope>
    <source>
        <strain evidence="7">Airmid</strain>
    </source>
</reference>
<keyword evidence="4" id="KW-0067">ATP-binding</keyword>
<dbReference type="PROSITE" id="PS50127">
    <property type="entry name" value="UBC_2"/>
    <property type="match status" value="1"/>
</dbReference>
<evidence type="ECO:0000259" key="5">
    <source>
        <dbReference type="PROSITE" id="PS50127"/>
    </source>
</evidence>
<dbReference type="Proteomes" id="UP000515146">
    <property type="component" value="Unplaced"/>
</dbReference>
<evidence type="ECO:0000256" key="2">
    <source>
        <dbReference type="ARBA" id="ARBA00022786"/>
    </source>
</evidence>
<organism evidence="6 7">
    <name type="scientific">Dermatophagoides pteronyssinus</name>
    <name type="common">European house dust mite</name>
    <dbReference type="NCBI Taxonomy" id="6956"/>
    <lineage>
        <taxon>Eukaryota</taxon>
        <taxon>Metazoa</taxon>
        <taxon>Ecdysozoa</taxon>
        <taxon>Arthropoda</taxon>
        <taxon>Chelicerata</taxon>
        <taxon>Arachnida</taxon>
        <taxon>Acari</taxon>
        <taxon>Acariformes</taxon>
        <taxon>Sarcoptiformes</taxon>
        <taxon>Astigmata</taxon>
        <taxon>Psoroptidia</taxon>
        <taxon>Analgoidea</taxon>
        <taxon>Pyroglyphidae</taxon>
        <taxon>Dermatophagoidinae</taxon>
        <taxon>Dermatophagoides</taxon>
    </lineage>
</organism>
<accession>A0A6P6XPW3</accession>
<dbReference type="KEGG" id="dpte:113788642"/>
<keyword evidence="2 4" id="KW-0833">Ubl conjugation pathway</keyword>
<comment type="similarity">
    <text evidence="4">Belongs to the ubiquitin-conjugating enzyme family.</text>
</comment>
<keyword evidence="6" id="KW-1185">Reference proteome</keyword>
<proteinExistence type="inferred from homology"/>
<evidence type="ECO:0000313" key="7">
    <source>
        <dbReference type="RefSeq" id="XP_027193909.1"/>
    </source>
</evidence>
<name>A0A6P6XPW3_DERPT</name>
<dbReference type="InterPro" id="IPR023313">
    <property type="entry name" value="UBQ-conjugating_AS"/>
</dbReference>
<dbReference type="Pfam" id="PF00179">
    <property type="entry name" value="UQ_con"/>
    <property type="match status" value="1"/>
</dbReference>
<gene>
    <name evidence="7" type="primary">LOC113788642</name>
</gene>
<feature type="domain" description="UBC core" evidence="5">
    <location>
        <begin position="1"/>
        <end position="146"/>
    </location>
</feature>
<dbReference type="PROSITE" id="PS00183">
    <property type="entry name" value="UBC_1"/>
    <property type="match status" value="1"/>
</dbReference>
<dbReference type="FunFam" id="3.10.110.10:FF:000073">
    <property type="entry name" value="Ubiquitin-conjugating enzyme E2 N"/>
    <property type="match status" value="1"/>
</dbReference>
<sequence length="153" mass="17726">MDTRCNIEIESLQKDPTAGIQVTVDPEIPKYLHIWLDGAPDTPYEDGVFELEWFWPQDYPLVPPRVRFLTKIFHPNIDKMGRICLDILKDMWSPALQVRTVLLSIQALMCEPELNDPLDEEIATVFRTDPAKAEATAREWTKNYAKPKENKDN</sequence>
<feature type="active site" description="Glycyl thioester intermediate" evidence="3">
    <location>
        <position position="84"/>
    </location>
</feature>